<keyword evidence="5" id="KW-0449">Lipoprotein</keyword>
<keyword evidence="3" id="KW-0472">Membrane</keyword>
<keyword evidence="8" id="KW-1185">Reference proteome</keyword>
<dbReference type="RefSeq" id="WP_100349250.1">
    <property type="nucleotide sequence ID" value="NZ_PGTZ01000007.1"/>
</dbReference>
<evidence type="ECO:0000256" key="5">
    <source>
        <dbReference type="ARBA" id="ARBA00023288"/>
    </source>
</evidence>
<keyword evidence="4" id="KW-0564">Palmitate</keyword>
<dbReference type="EMBL" id="PGTZ01000007">
    <property type="protein sequence ID" value="PJI93583.1"/>
    <property type="molecule type" value="Genomic_DNA"/>
</dbReference>
<evidence type="ECO:0000256" key="2">
    <source>
        <dbReference type="ARBA" id="ARBA00022729"/>
    </source>
</evidence>
<evidence type="ECO:0000256" key="1">
    <source>
        <dbReference type="ARBA" id="ARBA00022475"/>
    </source>
</evidence>
<dbReference type="PANTHER" id="PTHR43649">
    <property type="entry name" value="ARABINOSE-BINDING PROTEIN-RELATED"/>
    <property type="match status" value="1"/>
</dbReference>
<organism evidence="7 8">
    <name type="scientific">Luteimicrobium subarcticum</name>
    <dbReference type="NCBI Taxonomy" id="620910"/>
    <lineage>
        <taxon>Bacteria</taxon>
        <taxon>Bacillati</taxon>
        <taxon>Actinomycetota</taxon>
        <taxon>Actinomycetes</taxon>
        <taxon>Micrococcales</taxon>
        <taxon>Luteimicrobium</taxon>
    </lineage>
</organism>
<keyword evidence="2 6" id="KW-0732">Signal</keyword>
<sequence length="443" mass="47689">MTRRLIATAAGAAVIALSLSACVGGSNGSGDSATANADAFKGDVKGTITVLTNRTDLVDTTLKDYSAAFAKKYPGTTVKWEAITNYEDDVTIRLNSKDYGDVLLIPNKVAKDQLGQFFEPLGTVDDLGKTYRFVNEQAYGGNVYGLATFGTAQGYVVNKKVWAKAGITTPPKTTEEFLQDLQAIKDQEPGVTPYYTNYADGWPLTQWQSNQGEIAGPDTVQQRDADDAPWAAGKEQSTMDGLLFDVVHQKLSEADPTTTNWEESKNLLGTGKVATMVLGSWAVPQMQDAAVKAGGSKDDITFWPMPWQKDGAFQSTVGGDYKIGISKTSKNLPTAKAFLDWFEDESGFSAAQGGLSPRIDGATPDVLADFTKYGVKTLELQPAPAGKESLDSDIYNAAEIDLTGPNYKKKLVDIARGAAKGDKDSYFADLNKKWAEARTQVAK</sequence>
<reference evidence="7 8" key="1">
    <citation type="submission" date="2017-11" db="EMBL/GenBank/DDBJ databases">
        <title>Genomic Encyclopedia of Archaeal and Bacterial Type Strains, Phase II (KMG-II): From Individual Species to Whole Genera.</title>
        <authorList>
            <person name="Goeker M."/>
        </authorList>
    </citation>
    <scope>NUCLEOTIDE SEQUENCE [LARGE SCALE GENOMIC DNA]</scope>
    <source>
        <strain evidence="7 8">DSM 22413</strain>
    </source>
</reference>
<dbReference type="AlphaFoldDB" id="A0A2M8WRL4"/>
<dbReference type="PANTHER" id="PTHR43649:SF33">
    <property type="entry name" value="POLYGALACTURONAN_RHAMNOGALACTURONAN-BINDING PROTEIN YTCQ"/>
    <property type="match status" value="1"/>
</dbReference>
<evidence type="ECO:0000256" key="3">
    <source>
        <dbReference type="ARBA" id="ARBA00023136"/>
    </source>
</evidence>
<dbReference type="Pfam" id="PF01547">
    <property type="entry name" value="SBP_bac_1"/>
    <property type="match status" value="1"/>
</dbReference>
<accession>A0A2M8WRL4</accession>
<dbReference type="PROSITE" id="PS51257">
    <property type="entry name" value="PROKAR_LIPOPROTEIN"/>
    <property type="match status" value="1"/>
</dbReference>
<evidence type="ECO:0000313" key="7">
    <source>
        <dbReference type="EMBL" id="PJI93583.1"/>
    </source>
</evidence>
<evidence type="ECO:0000256" key="6">
    <source>
        <dbReference type="SAM" id="SignalP"/>
    </source>
</evidence>
<name>A0A2M8WRL4_9MICO</name>
<dbReference type="SUPFAM" id="SSF53850">
    <property type="entry name" value="Periplasmic binding protein-like II"/>
    <property type="match status" value="1"/>
</dbReference>
<evidence type="ECO:0000256" key="4">
    <source>
        <dbReference type="ARBA" id="ARBA00023139"/>
    </source>
</evidence>
<protein>
    <submittedName>
        <fullName evidence="7">Carbohydrate ABC transporter substrate-binding protein (CUT1 family)</fullName>
    </submittedName>
</protein>
<feature type="chain" id="PRO_5038356076" evidence="6">
    <location>
        <begin position="24"/>
        <end position="443"/>
    </location>
</feature>
<comment type="caution">
    <text evidence="7">The sequence shown here is derived from an EMBL/GenBank/DDBJ whole genome shotgun (WGS) entry which is preliminary data.</text>
</comment>
<gene>
    <name evidence="7" type="ORF">CLV34_1054</name>
</gene>
<dbReference type="InterPro" id="IPR050490">
    <property type="entry name" value="Bact_solute-bd_prot1"/>
</dbReference>
<dbReference type="Proteomes" id="UP000231586">
    <property type="component" value="Unassembled WGS sequence"/>
</dbReference>
<proteinExistence type="predicted"/>
<dbReference type="Gene3D" id="3.40.190.10">
    <property type="entry name" value="Periplasmic binding protein-like II"/>
    <property type="match status" value="2"/>
</dbReference>
<dbReference type="InterPro" id="IPR006059">
    <property type="entry name" value="SBP"/>
</dbReference>
<dbReference type="OrthoDB" id="2060074at2"/>
<keyword evidence="1" id="KW-1003">Cell membrane</keyword>
<evidence type="ECO:0000313" key="8">
    <source>
        <dbReference type="Proteomes" id="UP000231586"/>
    </source>
</evidence>
<feature type="signal peptide" evidence="6">
    <location>
        <begin position="1"/>
        <end position="23"/>
    </location>
</feature>